<evidence type="ECO:0000313" key="1">
    <source>
        <dbReference type="EMBL" id="MCW3476308.1"/>
    </source>
</evidence>
<dbReference type="Proteomes" id="UP001165679">
    <property type="component" value="Unassembled WGS sequence"/>
</dbReference>
<organism evidence="1 2">
    <name type="scientific">Limobrevibacterium gyesilva</name>
    <dbReference type="NCBI Taxonomy" id="2991712"/>
    <lineage>
        <taxon>Bacteria</taxon>
        <taxon>Pseudomonadati</taxon>
        <taxon>Pseudomonadota</taxon>
        <taxon>Alphaproteobacteria</taxon>
        <taxon>Acetobacterales</taxon>
        <taxon>Acetobacteraceae</taxon>
        <taxon>Limobrevibacterium</taxon>
    </lineage>
</organism>
<protein>
    <submittedName>
        <fullName evidence="1">Uncharacterized protein</fullName>
    </submittedName>
</protein>
<gene>
    <name evidence="1" type="ORF">OL599_17185</name>
</gene>
<keyword evidence="2" id="KW-1185">Reference proteome</keyword>
<evidence type="ECO:0000313" key="2">
    <source>
        <dbReference type="Proteomes" id="UP001165679"/>
    </source>
</evidence>
<dbReference type="EMBL" id="JAPDNT010000017">
    <property type="protein sequence ID" value="MCW3476308.1"/>
    <property type="molecule type" value="Genomic_DNA"/>
</dbReference>
<dbReference type="AlphaFoldDB" id="A0AA41YQA0"/>
<sequence>MKKSDLFRLNDILHLPETISAWTVSLKIARTFKGGVPDVGYQGIIFATSPKEGSVVANLNRLYCDANFLAAVEANRSAIEKYGDGIVRYKNNQCEVVLHIETIQVTDIVELGGYSSTREELATMYTNLIHGRDPTAADIQDFDSLVGMADPELIGPSWIGGDAKDRVLKKIKSVMPTLRTIKQLQADAQDKR</sequence>
<dbReference type="RefSeq" id="WP_264715079.1">
    <property type="nucleotide sequence ID" value="NZ_JAPDNT010000017.1"/>
</dbReference>
<name>A0AA41YQA0_9PROT</name>
<accession>A0AA41YQA0</accession>
<reference evidence="1" key="2">
    <citation type="submission" date="2022-10" db="EMBL/GenBank/DDBJ databases">
        <authorList>
            <person name="Trinh H.N."/>
        </authorList>
    </citation>
    <scope>NUCLEOTIDE SEQUENCE</scope>
    <source>
        <strain evidence="1">RN2-1</strain>
    </source>
</reference>
<proteinExistence type="predicted"/>
<reference evidence="1" key="1">
    <citation type="submission" date="2022-09" db="EMBL/GenBank/DDBJ databases">
        <title>Rhodovastum sp. nov. RN2-1 isolated from soil in Seongnam, South Korea.</title>
        <authorList>
            <person name="Le N.T."/>
        </authorList>
    </citation>
    <scope>NUCLEOTIDE SEQUENCE</scope>
    <source>
        <strain evidence="1">RN2-1</strain>
    </source>
</reference>
<comment type="caution">
    <text evidence="1">The sequence shown here is derived from an EMBL/GenBank/DDBJ whole genome shotgun (WGS) entry which is preliminary data.</text>
</comment>